<gene>
    <name evidence="3" type="ORF">VNI00_006544</name>
</gene>
<feature type="compositionally biased region" description="Basic and acidic residues" evidence="1">
    <location>
        <begin position="226"/>
        <end position="236"/>
    </location>
</feature>
<evidence type="ECO:0000256" key="1">
    <source>
        <dbReference type="SAM" id="MobiDB-lite"/>
    </source>
</evidence>
<proteinExistence type="predicted"/>
<feature type="region of interest" description="Disordered" evidence="1">
    <location>
        <begin position="201"/>
        <end position="240"/>
    </location>
</feature>
<evidence type="ECO:0000313" key="3">
    <source>
        <dbReference type="EMBL" id="KAK7047313.1"/>
    </source>
</evidence>
<dbReference type="Proteomes" id="UP001383192">
    <property type="component" value="Unassembled WGS sequence"/>
</dbReference>
<dbReference type="EMBL" id="JAYKXP010000020">
    <property type="protein sequence ID" value="KAK7047313.1"/>
    <property type="molecule type" value="Genomic_DNA"/>
</dbReference>
<keyword evidence="4" id="KW-1185">Reference proteome</keyword>
<organism evidence="3 4">
    <name type="scientific">Paramarasmius palmivorus</name>
    <dbReference type="NCBI Taxonomy" id="297713"/>
    <lineage>
        <taxon>Eukaryota</taxon>
        <taxon>Fungi</taxon>
        <taxon>Dikarya</taxon>
        <taxon>Basidiomycota</taxon>
        <taxon>Agaricomycotina</taxon>
        <taxon>Agaricomycetes</taxon>
        <taxon>Agaricomycetidae</taxon>
        <taxon>Agaricales</taxon>
        <taxon>Marasmiineae</taxon>
        <taxon>Marasmiaceae</taxon>
        <taxon>Paramarasmius</taxon>
    </lineage>
</organism>
<comment type="caution">
    <text evidence="3">The sequence shown here is derived from an EMBL/GenBank/DDBJ whole genome shotgun (WGS) entry which is preliminary data.</text>
</comment>
<keyword evidence="2" id="KW-1133">Transmembrane helix</keyword>
<feature type="transmembrane region" description="Helical" evidence="2">
    <location>
        <begin position="477"/>
        <end position="494"/>
    </location>
</feature>
<dbReference type="AlphaFoldDB" id="A0AAW0D4Y5"/>
<feature type="region of interest" description="Disordered" evidence="1">
    <location>
        <begin position="446"/>
        <end position="468"/>
    </location>
</feature>
<protein>
    <recommendedName>
        <fullName evidence="5">Golgin-84</fullName>
    </recommendedName>
</protein>
<sequence length="497" mass="54353">MPSVRVKRRDYATLADRPQTSVSGSGEQAGSLANIFRRPTSAHGQVETRDSPPPSAGPQSPQVTNHPFRSRAGAGSKVYESLRIRPSQLLLGKKPVSTPVTLEGQSVNIQVPADGQPGRIRSALSLDDGVSEEGDHHHDDIVEHLEVIDPQVSHLTNAANSILLPPLAFYSRKPVVMPSAPPPAAAGEERGTMLEDSLDRHDLKEERGLEASVGGLRSAYRQQEQSADKSKEESRSLELSSQKLRAELAKSLAYSAKLEGDLKSLTKSLATTHDAHENAQSELAKTQTSLEQLRQKHETDITLAREQFAAESKGGLSEEVSRLQTLLGERDSIIQHMQEERDGLTDSVTTLRTALKQMQERSEDENWNLEESSQHSRSQTMFSRASGFTILDGMFNNVGRDLIVRSFEYWTEGPTSCVLPPSMQLPQPGVAVIGYDAGYGINVEPNQPIDGLKGGDSPTLGPSLKENTERARKNRRSIIIAITFSFFLGVYLGNATH</sequence>
<feature type="compositionally biased region" description="Polar residues" evidence="1">
    <location>
        <begin position="18"/>
        <end position="28"/>
    </location>
</feature>
<accession>A0AAW0D4Y5</accession>
<reference evidence="3 4" key="1">
    <citation type="submission" date="2024-01" db="EMBL/GenBank/DDBJ databases">
        <title>A draft genome for a cacao thread blight-causing isolate of Paramarasmius palmivorus.</title>
        <authorList>
            <person name="Baruah I.K."/>
            <person name="Bukari Y."/>
            <person name="Amoako-Attah I."/>
            <person name="Meinhardt L.W."/>
            <person name="Bailey B.A."/>
            <person name="Cohen S.P."/>
        </authorList>
    </citation>
    <scope>NUCLEOTIDE SEQUENCE [LARGE SCALE GENOMIC DNA]</scope>
    <source>
        <strain evidence="3 4">GH-12</strain>
    </source>
</reference>
<evidence type="ECO:0000313" key="4">
    <source>
        <dbReference type="Proteomes" id="UP001383192"/>
    </source>
</evidence>
<evidence type="ECO:0000256" key="2">
    <source>
        <dbReference type="SAM" id="Phobius"/>
    </source>
</evidence>
<feature type="region of interest" description="Disordered" evidence="1">
    <location>
        <begin position="1"/>
        <end position="77"/>
    </location>
</feature>
<evidence type="ECO:0008006" key="5">
    <source>
        <dbReference type="Google" id="ProtNLM"/>
    </source>
</evidence>
<keyword evidence="2" id="KW-0472">Membrane</keyword>
<keyword evidence="2" id="KW-0812">Transmembrane</keyword>
<name>A0AAW0D4Y5_9AGAR</name>